<reference evidence="1 2" key="1">
    <citation type="submission" date="2024-02" db="EMBL/GenBank/DDBJ databases">
        <title>Seven novel Bacillus-like species.</title>
        <authorList>
            <person name="Liu G."/>
        </authorList>
    </citation>
    <scope>NUCLEOTIDE SEQUENCE [LARGE SCALE GENOMIC DNA]</scope>
    <source>
        <strain evidence="1 2">FJAT-52991</strain>
    </source>
</reference>
<evidence type="ECO:0000313" key="1">
    <source>
        <dbReference type="EMBL" id="WXB92255.1"/>
    </source>
</evidence>
<dbReference type="RefSeq" id="WP_338750554.1">
    <property type="nucleotide sequence ID" value="NZ_CP147404.1"/>
</dbReference>
<keyword evidence="2" id="KW-1185">Reference proteome</keyword>
<gene>
    <name evidence="1" type="ORF">WDJ61_13450</name>
</gene>
<dbReference type="Proteomes" id="UP001387364">
    <property type="component" value="Chromosome"/>
</dbReference>
<proteinExistence type="predicted"/>
<name>A0ABZ2N4F2_9BACI</name>
<protein>
    <submittedName>
        <fullName evidence="1">Uncharacterized protein</fullName>
    </submittedName>
</protein>
<accession>A0ABZ2N4F2</accession>
<sequence length="165" mass="18888">MLACEKHHEHTFSHAMIVGDEALSAFVSALVLLAKAEQCVEIENDAIKDLATSICAEIAQLQKVLFKKNKRVLAYFEQSGKAYLNSPLEQPDTLGESMSKLYLIVNSLSLTTEERKELYELLEENQQWYKKRRALFSCSHRFNNDPATTWLSIYCPFIEKEKPAL</sequence>
<organism evidence="1 2">
    <name type="scientific">Bacillus kandeliae</name>
    <dbReference type="NCBI Taxonomy" id="3129297"/>
    <lineage>
        <taxon>Bacteria</taxon>
        <taxon>Bacillati</taxon>
        <taxon>Bacillota</taxon>
        <taxon>Bacilli</taxon>
        <taxon>Bacillales</taxon>
        <taxon>Bacillaceae</taxon>
        <taxon>Bacillus</taxon>
    </lineage>
</organism>
<evidence type="ECO:0000313" key="2">
    <source>
        <dbReference type="Proteomes" id="UP001387364"/>
    </source>
</evidence>
<dbReference type="EMBL" id="CP147404">
    <property type="protein sequence ID" value="WXB92255.1"/>
    <property type="molecule type" value="Genomic_DNA"/>
</dbReference>